<comment type="caution">
    <text evidence="2">The sequence shown here is derived from an EMBL/GenBank/DDBJ whole genome shotgun (WGS) entry which is preliminary data.</text>
</comment>
<dbReference type="GO" id="GO:1990817">
    <property type="term" value="F:poly(A) RNA polymerase activity"/>
    <property type="evidence" value="ECO:0007669"/>
    <property type="project" value="TreeGrafter"/>
</dbReference>
<protein>
    <recommendedName>
        <fullName evidence="1">Poly(A) RNA polymerase mitochondrial-like central palm domain-containing protein</fullName>
    </recommendedName>
</protein>
<evidence type="ECO:0000259" key="1">
    <source>
        <dbReference type="Pfam" id="PF22600"/>
    </source>
</evidence>
<dbReference type="AlphaFoldDB" id="A0AAE0ZRJ1"/>
<dbReference type="Proteomes" id="UP001283361">
    <property type="component" value="Unassembled WGS sequence"/>
</dbReference>
<accession>A0AAE0ZRJ1</accession>
<organism evidence="2 3">
    <name type="scientific">Elysia crispata</name>
    <name type="common">lettuce slug</name>
    <dbReference type="NCBI Taxonomy" id="231223"/>
    <lineage>
        <taxon>Eukaryota</taxon>
        <taxon>Metazoa</taxon>
        <taxon>Spiralia</taxon>
        <taxon>Lophotrochozoa</taxon>
        <taxon>Mollusca</taxon>
        <taxon>Gastropoda</taxon>
        <taxon>Heterobranchia</taxon>
        <taxon>Euthyneura</taxon>
        <taxon>Panpulmonata</taxon>
        <taxon>Sacoglossa</taxon>
        <taxon>Placobranchoidea</taxon>
        <taxon>Plakobranchidae</taxon>
        <taxon>Elysia</taxon>
    </lineage>
</organism>
<reference evidence="2" key="1">
    <citation type="journal article" date="2023" name="G3 (Bethesda)">
        <title>A reference genome for the long-term kleptoplast-retaining sea slug Elysia crispata morphotype clarki.</title>
        <authorList>
            <person name="Eastman K.E."/>
            <person name="Pendleton A.L."/>
            <person name="Shaikh M.A."/>
            <person name="Suttiyut T."/>
            <person name="Ogas R."/>
            <person name="Tomko P."/>
            <person name="Gavelis G."/>
            <person name="Widhalm J.R."/>
            <person name="Wisecaver J.H."/>
        </authorList>
    </citation>
    <scope>NUCLEOTIDE SEQUENCE</scope>
    <source>
        <strain evidence="2">ECLA1</strain>
    </source>
</reference>
<dbReference type="GO" id="GO:0031123">
    <property type="term" value="P:RNA 3'-end processing"/>
    <property type="evidence" value="ECO:0007669"/>
    <property type="project" value="TreeGrafter"/>
</dbReference>
<evidence type="ECO:0000313" key="2">
    <source>
        <dbReference type="EMBL" id="KAK3774264.1"/>
    </source>
</evidence>
<dbReference type="PANTHER" id="PTHR12271:SF133">
    <property type="entry name" value="POLY(A) RNA POLYMERASE, MITOCHONDRIAL"/>
    <property type="match status" value="1"/>
</dbReference>
<name>A0AAE0ZRJ1_9GAST</name>
<dbReference type="InterPro" id="IPR054708">
    <property type="entry name" value="MTPAP-like_central"/>
</dbReference>
<dbReference type="Gene3D" id="1.10.1410.10">
    <property type="match status" value="1"/>
</dbReference>
<dbReference type="PANTHER" id="PTHR12271">
    <property type="entry name" value="POLY A POLYMERASE CID PAP -RELATED"/>
    <property type="match status" value="1"/>
</dbReference>
<proteinExistence type="predicted"/>
<keyword evidence="3" id="KW-1185">Reference proteome</keyword>
<gene>
    <name evidence="2" type="ORF">RRG08_050769</name>
</gene>
<dbReference type="Gene3D" id="3.30.460.10">
    <property type="entry name" value="Beta Polymerase, domain 2"/>
    <property type="match status" value="1"/>
</dbReference>
<dbReference type="CDD" id="cd05402">
    <property type="entry name" value="NT_PAP_TUTase"/>
    <property type="match status" value="1"/>
</dbReference>
<dbReference type="SUPFAM" id="SSF81301">
    <property type="entry name" value="Nucleotidyltransferase"/>
    <property type="match status" value="1"/>
</dbReference>
<dbReference type="SUPFAM" id="SSF81631">
    <property type="entry name" value="PAP/OAS1 substrate-binding domain"/>
    <property type="match status" value="1"/>
</dbReference>
<evidence type="ECO:0000313" key="3">
    <source>
        <dbReference type="Proteomes" id="UP001283361"/>
    </source>
</evidence>
<dbReference type="Pfam" id="PF22600">
    <property type="entry name" value="MTPAP-like_central"/>
    <property type="match status" value="1"/>
</dbReference>
<feature type="domain" description="Poly(A) RNA polymerase mitochondrial-like central palm" evidence="1">
    <location>
        <begin position="214"/>
        <end position="376"/>
    </location>
</feature>
<dbReference type="InterPro" id="IPR043519">
    <property type="entry name" value="NT_sf"/>
</dbReference>
<dbReference type="EMBL" id="JAWDGP010003448">
    <property type="protein sequence ID" value="KAK3774264.1"/>
    <property type="molecule type" value="Genomic_DNA"/>
</dbReference>
<sequence>MAAPLCKIQRSLCLHWDRLYDKIADAFFVRSFHINQQRLLNRKKNRTSKEANGFDKFLANSLMNSPSRKHKEKLSTPQESILDRHPNRLPVPFIQVIRERYRQACRSVVIRTQNPERTVRALSSFGSLKFAECVSHDKQYLIAEFTSESCVKKLQESSLFFSESKKFPLISRCLFDESKGQTHLNRQKTGNVLLLMRECWHLTTASSYPAMANLDEELHNLSESLGLNELDMRARFLACVMVEDLLRPLLPEARVIPYGSCLNGFGWWDSDLDMMLCLQGDPYVPASIKKPGRVGLPGNFKFLTEVFHTERILAQRSLTMVASLLELGPRFNNVHKILNAHVPIVRFHCATLNLQCDISLEAMDSIKMTELLYLYSALDSRVRPLMSGIKQWALSHGLTSSGEQQKPTTIGLLSLLVFYLQTRTPQVLPTLRTLQKAAGRANCLEQYAGPCTSGHRLISSAELRDFSDFDDIILDSTLILDVIQSYFFR</sequence>